<accession>A0A543PE19</accession>
<gene>
    <name evidence="1" type="ORF">FHU33_1682</name>
</gene>
<dbReference type="Proteomes" id="UP000319865">
    <property type="component" value="Unassembled WGS sequence"/>
</dbReference>
<dbReference type="RefSeq" id="WP_142024923.1">
    <property type="nucleotide sequence ID" value="NZ_VFQE01000001.1"/>
</dbReference>
<comment type="caution">
    <text evidence="1">The sequence shown here is derived from an EMBL/GenBank/DDBJ whole genome shotgun (WGS) entry which is preliminary data.</text>
</comment>
<evidence type="ECO:0000313" key="1">
    <source>
        <dbReference type="EMBL" id="TQN42287.1"/>
    </source>
</evidence>
<protein>
    <submittedName>
        <fullName evidence="1">Antitoxin ParD1/3/4</fullName>
    </submittedName>
</protein>
<dbReference type="EMBL" id="VFQE01000001">
    <property type="protein sequence ID" value="TQN42287.1"/>
    <property type="molecule type" value="Genomic_DNA"/>
</dbReference>
<sequence length="66" mass="7744">MSKTIGFRPTDDDERIIREAIRDDERTTDVIRRALRLLDREAWLARARADAERLADEDLSDEADAW</sequence>
<organism evidence="1 2">
    <name type="scientific">Blastococcus colisei</name>
    <dbReference type="NCBI Taxonomy" id="1564162"/>
    <lineage>
        <taxon>Bacteria</taxon>
        <taxon>Bacillati</taxon>
        <taxon>Actinomycetota</taxon>
        <taxon>Actinomycetes</taxon>
        <taxon>Geodermatophilales</taxon>
        <taxon>Geodermatophilaceae</taxon>
        <taxon>Blastococcus</taxon>
    </lineage>
</organism>
<dbReference type="AlphaFoldDB" id="A0A543PE19"/>
<keyword evidence="2" id="KW-1185">Reference proteome</keyword>
<proteinExistence type="predicted"/>
<evidence type="ECO:0000313" key="2">
    <source>
        <dbReference type="Proteomes" id="UP000319865"/>
    </source>
</evidence>
<name>A0A543PE19_9ACTN</name>
<reference evidence="1 2" key="1">
    <citation type="submission" date="2019-06" db="EMBL/GenBank/DDBJ databases">
        <title>Sequencing the genomes of 1000 actinobacteria strains.</title>
        <authorList>
            <person name="Klenk H.-P."/>
        </authorList>
    </citation>
    <scope>NUCLEOTIDE SEQUENCE [LARGE SCALE GENOMIC DNA]</scope>
    <source>
        <strain evidence="1 2">DSM 46837</strain>
    </source>
</reference>